<dbReference type="SUPFAM" id="SSF56112">
    <property type="entry name" value="Protein kinase-like (PK-like)"/>
    <property type="match status" value="1"/>
</dbReference>
<dbReference type="eggNOG" id="KOG0581">
    <property type="taxonomic scope" value="Eukaryota"/>
</dbReference>
<dbReference type="PANTHER" id="PTHR24361:SF762">
    <property type="entry name" value="MITOGEN-ACTIVATED PROTEIN KINASE KINASE 5"/>
    <property type="match status" value="1"/>
</dbReference>
<protein>
    <recommendedName>
        <fullName evidence="1">Protein kinase domain-containing protein</fullName>
    </recommendedName>
</protein>
<dbReference type="PROSITE" id="PS50011">
    <property type="entry name" value="PROTEIN_KINASE_DOM"/>
    <property type="match status" value="1"/>
</dbReference>
<keyword evidence="3" id="KW-1185">Reference proteome</keyword>
<organism evidence="2">
    <name type="scientific">Oryza meridionalis</name>
    <dbReference type="NCBI Taxonomy" id="40149"/>
    <lineage>
        <taxon>Eukaryota</taxon>
        <taxon>Viridiplantae</taxon>
        <taxon>Streptophyta</taxon>
        <taxon>Embryophyta</taxon>
        <taxon>Tracheophyta</taxon>
        <taxon>Spermatophyta</taxon>
        <taxon>Magnoliopsida</taxon>
        <taxon>Liliopsida</taxon>
        <taxon>Poales</taxon>
        <taxon>Poaceae</taxon>
        <taxon>BOP clade</taxon>
        <taxon>Oryzoideae</taxon>
        <taxon>Oryzeae</taxon>
        <taxon>Oryzinae</taxon>
        <taxon>Oryza</taxon>
    </lineage>
</organism>
<proteinExistence type="predicted"/>
<sequence length="280" mass="29903">MSLAAPPPSSLDTTVELPLAEMELVCLVDSGEGGSVWLVRHRATRREYALKVLYERWAAGGDTDDALLRAADDDHHPSLVRCHGGTRHRGNGGEELRIVLLEHMRGGSLSGRRVADERALPGVTRQALSGIAHLHRRGVVHGDIRPSNLLVDSSGRVKIAGFGADRAIDQITNGGPCKASLRPAAYMSPDRADGGGGGGYAGDIWSFGLTILELYTGRFPLGQSIPLTCYSDGPPEAPATASPEFRSFVGCCLQMNPAKRPSAVQLMDHPFVTSSLFSQK</sequence>
<dbReference type="Proteomes" id="UP000008021">
    <property type="component" value="Chromosome 6"/>
</dbReference>
<dbReference type="InterPro" id="IPR011009">
    <property type="entry name" value="Kinase-like_dom_sf"/>
</dbReference>
<dbReference type="Gramene" id="OMERI06G07030.1">
    <property type="protein sequence ID" value="OMERI06G07030.1"/>
    <property type="gene ID" value="OMERI06G07030"/>
</dbReference>
<dbReference type="Pfam" id="PF00069">
    <property type="entry name" value="Pkinase"/>
    <property type="match status" value="1"/>
</dbReference>
<dbReference type="EnsemblPlants" id="OMERI06G07030.1">
    <property type="protein sequence ID" value="OMERI06G07030.1"/>
    <property type="gene ID" value="OMERI06G07030"/>
</dbReference>
<dbReference type="Gene3D" id="1.10.510.10">
    <property type="entry name" value="Transferase(Phosphotransferase) domain 1"/>
    <property type="match status" value="1"/>
</dbReference>
<evidence type="ECO:0000313" key="2">
    <source>
        <dbReference type="EnsemblPlants" id="OMERI06G07030.1"/>
    </source>
</evidence>
<dbReference type="InterPro" id="IPR000719">
    <property type="entry name" value="Prot_kinase_dom"/>
</dbReference>
<dbReference type="PANTHER" id="PTHR24361">
    <property type="entry name" value="MITOGEN-ACTIVATED KINASE KINASE KINASE"/>
    <property type="match status" value="1"/>
</dbReference>
<reference evidence="2" key="1">
    <citation type="submission" date="2015-04" db="UniProtKB">
        <authorList>
            <consortium name="EnsemblPlants"/>
        </authorList>
    </citation>
    <scope>IDENTIFICATION</scope>
</reference>
<name>A0A0E0DY83_9ORYZ</name>
<dbReference type="AlphaFoldDB" id="A0A0E0DY83"/>
<dbReference type="InterPro" id="IPR053235">
    <property type="entry name" value="Ser_Thr_kinase"/>
</dbReference>
<reference evidence="2" key="2">
    <citation type="submission" date="2018-05" db="EMBL/GenBank/DDBJ databases">
        <title>OmerRS3 (Oryza meridionalis Reference Sequence Version 3).</title>
        <authorList>
            <person name="Zhang J."/>
            <person name="Kudrna D."/>
            <person name="Lee S."/>
            <person name="Talag J."/>
            <person name="Welchert J."/>
            <person name="Wing R.A."/>
        </authorList>
    </citation>
    <scope>NUCLEOTIDE SEQUENCE [LARGE SCALE GENOMIC DNA]</scope>
    <source>
        <strain evidence="2">cv. OR44</strain>
    </source>
</reference>
<evidence type="ECO:0000313" key="3">
    <source>
        <dbReference type="Proteomes" id="UP000008021"/>
    </source>
</evidence>
<dbReference type="HOGENOM" id="CLU_000288_63_23_1"/>
<dbReference type="GO" id="GO:0005524">
    <property type="term" value="F:ATP binding"/>
    <property type="evidence" value="ECO:0007669"/>
    <property type="project" value="InterPro"/>
</dbReference>
<dbReference type="GO" id="GO:0005737">
    <property type="term" value="C:cytoplasm"/>
    <property type="evidence" value="ECO:0007669"/>
    <property type="project" value="TreeGrafter"/>
</dbReference>
<dbReference type="STRING" id="40149.A0A0E0DY83"/>
<dbReference type="InterPro" id="IPR008266">
    <property type="entry name" value="Tyr_kinase_AS"/>
</dbReference>
<dbReference type="PROSITE" id="PS00109">
    <property type="entry name" value="PROTEIN_KINASE_TYR"/>
    <property type="match status" value="1"/>
</dbReference>
<evidence type="ECO:0000259" key="1">
    <source>
        <dbReference type="PROSITE" id="PS50011"/>
    </source>
</evidence>
<accession>A0A0E0DY83</accession>
<dbReference type="GO" id="GO:0004674">
    <property type="term" value="F:protein serine/threonine kinase activity"/>
    <property type="evidence" value="ECO:0007669"/>
    <property type="project" value="TreeGrafter"/>
</dbReference>
<feature type="domain" description="Protein kinase" evidence="1">
    <location>
        <begin position="22"/>
        <end position="272"/>
    </location>
</feature>